<keyword evidence="2" id="KW-1185">Reference proteome</keyword>
<proteinExistence type="predicted"/>
<sequence length="414" mass="44313">MPQSTPQPPSPRWGVNYTPRNSWFHSWLDLNLDDVRADFDAIAGLGVDHVRIFPLWPILQPSRSLINAKAVGDVGRVIDAAAERGLDVAIDALQGHLSSFDFLPSWTRTWHRRNIFTDPAVVAAQADLITALGRAAASRPNVIGLTVGNETNQFSAGRHPDPDAVTTGQMSEWLGRMLDASRSGQPAGMHQHSFDDEAFFNDTSAVTPSMAGRIGDTTAVHSWVFTGVARHYGAGHPAVPNFADYLVQLGSAWSGPGRPVWLQEIGAPAPIVPATDAAGFLDSSIRNTMDSPGLWGVTWWCSHDVDRGLADFPELEYSLGLIDSGGAVKPAGAAFAELIADQRAHPVPPRPRTVAVAFDDAESQRSLTAPGGPVLDTWIDLVRGGIRPTLVRSSLATDAAHLAARGVTEVVSAR</sequence>
<dbReference type="SUPFAM" id="SSF51445">
    <property type="entry name" value="(Trans)glycosidases"/>
    <property type="match status" value="1"/>
</dbReference>
<gene>
    <name evidence="1" type="ORF">BJY26_001037</name>
</gene>
<organism evidence="1 2">
    <name type="scientific">Spelaeicoccus albus</name>
    <dbReference type="NCBI Taxonomy" id="1280376"/>
    <lineage>
        <taxon>Bacteria</taxon>
        <taxon>Bacillati</taxon>
        <taxon>Actinomycetota</taxon>
        <taxon>Actinomycetes</taxon>
        <taxon>Micrococcales</taxon>
        <taxon>Brevibacteriaceae</taxon>
        <taxon>Spelaeicoccus</taxon>
    </lineage>
</organism>
<dbReference type="InterPro" id="IPR017853">
    <property type="entry name" value="GH"/>
</dbReference>
<reference evidence="1 2" key="1">
    <citation type="submission" date="2020-07" db="EMBL/GenBank/DDBJ databases">
        <title>Sequencing the genomes of 1000 actinobacteria strains.</title>
        <authorList>
            <person name="Klenk H.-P."/>
        </authorList>
    </citation>
    <scope>NUCLEOTIDE SEQUENCE [LARGE SCALE GENOMIC DNA]</scope>
    <source>
        <strain evidence="1 2">DSM 26341</strain>
    </source>
</reference>
<evidence type="ECO:0008006" key="3">
    <source>
        <dbReference type="Google" id="ProtNLM"/>
    </source>
</evidence>
<accession>A0A7Z0CZW2</accession>
<evidence type="ECO:0000313" key="1">
    <source>
        <dbReference type="EMBL" id="NYI66731.1"/>
    </source>
</evidence>
<comment type="caution">
    <text evidence="1">The sequence shown here is derived from an EMBL/GenBank/DDBJ whole genome shotgun (WGS) entry which is preliminary data.</text>
</comment>
<dbReference type="Proteomes" id="UP000539111">
    <property type="component" value="Unassembled WGS sequence"/>
</dbReference>
<protein>
    <recommendedName>
        <fullName evidence="3">Glycosyl hydrolase</fullName>
    </recommendedName>
</protein>
<evidence type="ECO:0000313" key="2">
    <source>
        <dbReference type="Proteomes" id="UP000539111"/>
    </source>
</evidence>
<dbReference type="Gene3D" id="3.20.20.80">
    <property type="entry name" value="Glycosidases"/>
    <property type="match status" value="1"/>
</dbReference>
<name>A0A7Z0CZW2_9MICO</name>
<dbReference type="RefSeq" id="WP_179426271.1">
    <property type="nucleotide sequence ID" value="NZ_JACBZP010000001.1"/>
</dbReference>
<dbReference type="EMBL" id="JACBZP010000001">
    <property type="protein sequence ID" value="NYI66731.1"/>
    <property type="molecule type" value="Genomic_DNA"/>
</dbReference>
<dbReference type="AlphaFoldDB" id="A0A7Z0CZW2"/>